<reference evidence="2 3" key="1">
    <citation type="submission" date="2006-03" db="EMBL/GenBank/DDBJ databases">
        <title>Complete sequence of Shewanella denitrificans OS217.</title>
        <authorList>
            <consortium name="US DOE Joint Genome Institute"/>
            <person name="Copeland A."/>
            <person name="Lucas S."/>
            <person name="Lapidus A."/>
            <person name="Barry K."/>
            <person name="Detter J.C."/>
            <person name="Glavina del Rio T."/>
            <person name="Hammon N."/>
            <person name="Israni S."/>
            <person name="Dalin E."/>
            <person name="Tice H."/>
            <person name="Pitluck S."/>
            <person name="Brettin T."/>
            <person name="Bruce D."/>
            <person name="Han C."/>
            <person name="Tapia R."/>
            <person name="Gilna P."/>
            <person name="Kiss H."/>
            <person name="Schmutz J."/>
            <person name="Larimer F."/>
            <person name="Land M."/>
            <person name="Hauser L."/>
            <person name="Kyrpides N."/>
            <person name="Lykidis A."/>
            <person name="Richardson P."/>
        </authorList>
    </citation>
    <scope>NUCLEOTIDE SEQUENCE [LARGE SCALE GENOMIC DNA]</scope>
    <source>
        <strain evidence="3">OS217 / ATCC BAA-1090 / DSM 15013</strain>
    </source>
</reference>
<dbReference type="OrthoDB" id="21421at2"/>
<name>Q12MC5_SHEDO</name>
<gene>
    <name evidence="2" type="ordered locus">Sden_2119</name>
</gene>
<dbReference type="HOGENOM" id="CLU_099590_0_0_6"/>
<dbReference type="Proteomes" id="UP000001982">
    <property type="component" value="Chromosome"/>
</dbReference>
<dbReference type="InterPro" id="IPR004027">
    <property type="entry name" value="SEC_C_motif"/>
</dbReference>
<dbReference type="Pfam" id="PF02810">
    <property type="entry name" value="SEC-C"/>
    <property type="match status" value="1"/>
</dbReference>
<evidence type="ECO:0000259" key="1">
    <source>
        <dbReference type="Pfam" id="PF17775"/>
    </source>
</evidence>
<feature type="domain" description="YchJ-like middle NTF2-like" evidence="1">
    <location>
        <begin position="30"/>
        <end position="127"/>
    </location>
</feature>
<dbReference type="SUPFAM" id="SSF54427">
    <property type="entry name" value="NTF2-like"/>
    <property type="match status" value="1"/>
</dbReference>
<dbReference type="Gene3D" id="3.10.450.50">
    <property type="match status" value="1"/>
</dbReference>
<sequence length="158" mass="17936">MPSPSCPCGSDKSYALCCQPLHQQKQHATEPEQLMRSRYCAFVKGEFNYLIATHHAEHLQGLTAAELAQSPEVNWLGLEVMASTKDLSNNAAKVSFKAWYLDKGQLDAIFENSEFIFEQGQWFYSQGQQFTTKPPERNSPCICHSGKKFKHCCMKLVR</sequence>
<proteinExistence type="predicted"/>
<dbReference type="SUPFAM" id="SSF103642">
    <property type="entry name" value="Sec-C motif"/>
    <property type="match status" value="1"/>
</dbReference>
<evidence type="ECO:0000313" key="3">
    <source>
        <dbReference type="Proteomes" id="UP000001982"/>
    </source>
</evidence>
<dbReference type="PANTHER" id="PTHR33747">
    <property type="entry name" value="UPF0225 PROTEIN SCO1677"/>
    <property type="match status" value="1"/>
</dbReference>
<dbReference type="NCBIfam" id="NF002486">
    <property type="entry name" value="PRK01752.1"/>
    <property type="match status" value="1"/>
</dbReference>
<dbReference type="RefSeq" id="WP_011496556.1">
    <property type="nucleotide sequence ID" value="NC_007954.1"/>
</dbReference>
<dbReference type="eggNOG" id="COG3012">
    <property type="taxonomic scope" value="Bacteria"/>
</dbReference>
<dbReference type="PANTHER" id="PTHR33747:SF1">
    <property type="entry name" value="ADENYLATE CYCLASE-ASSOCIATED CAP C-TERMINAL DOMAIN-CONTAINING PROTEIN"/>
    <property type="match status" value="1"/>
</dbReference>
<keyword evidence="3" id="KW-1185">Reference proteome</keyword>
<organism evidence="2 3">
    <name type="scientific">Shewanella denitrificans (strain OS217 / ATCC BAA-1090 / DSM 15013)</name>
    <dbReference type="NCBI Taxonomy" id="318161"/>
    <lineage>
        <taxon>Bacteria</taxon>
        <taxon>Pseudomonadati</taxon>
        <taxon>Pseudomonadota</taxon>
        <taxon>Gammaproteobacteria</taxon>
        <taxon>Alteromonadales</taxon>
        <taxon>Shewanellaceae</taxon>
        <taxon>Shewanella</taxon>
    </lineage>
</organism>
<dbReference type="AlphaFoldDB" id="Q12MC5"/>
<dbReference type="KEGG" id="sdn:Sden_2119"/>
<dbReference type="Pfam" id="PF17775">
    <property type="entry name" value="YchJ_M-like"/>
    <property type="match status" value="1"/>
</dbReference>
<accession>Q12MC5</accession>
<dbReference type="InterPro" id="IPR048469">
    <property type="entry name" value="YchJ-like_M"/>
</dbReference>
<dbReference type="EMBL" id="CP000302">
    <property type="protein sequence ID" value="ABE55401.1"/>
    <property type="molecule type" value="Genomic_DNA"/>
</dbReference>
<dbReference type="NCBIfam" id="NF002449">
    <property type="entry name" value="PRK01617.1"/>
    <property type="match status" value="1"/>
</dbReference>
<dbReference type="InterPro" id="IPR032710">
    <property type="entry name" value="NTF2-like_dom_sf"/>
</dbReference>
<evidence type="ECO:0000313" key="2">
    <source>
        <dbReference type="EMBL" id="ABE55401.1"/>
    </source>
</evidence>
<protein>
    <submittedName>
        <fullName evidence="2">Metal-binding protein</fullName>
    </submittedName>
</protein>